<feature type="compositionally biased region" description="Polar residues" evidence="1">
    <location>
        <begin position="1"/>
        <end position="13"/>
    </location>
</feature>
<dbReference type="Proteomes" id="UP000799766">
    <property type="component" value="Unassembled WGS sequence"/>
</dbReference>
<feature type="compositionally biased region" description="Pro residues" evidence="1">
    <location>
        <begin position="58"/>
        <end position="73"/>
    </location>
</feature>
<proteinExistence type="predicted"/>
<organism evidence="2 3">
    <name type="scientific">Lineolata rhizophorae</name>
    <dbReference type="NCBI Taxonomy" id="578093"/>
    <lineage>
        <taxon>Eukaryota</taxon>
        <taxon>Fungi</taxon>
        <taxon>Dikarya</taxon>
        <taxon>Ascomycota</taxon>
        <taxon>Pezizomycotina</taxon>
        <taxon>Dothideomycetes</taxon>
        <taxon>Dothideomycetes incertae sedis</taxon>
        <taxon>Lineolatales</taxon>
        <taxon>Lineolataceae</taxon>
        <taxon>Lineolata</taxon>
    </lineage>
</organism>
<dbReference type="AlphaFoldDB" id="A0A6A6P5A9"/>
<dbReference type="EMBL" id="MU001676">
    <property type="protein sequence ID" value="KAF2459181.1"/>
    <property type="molecule type" value="Genomic_DNA"/>
</dbReference>
<gene>
    <name evidence="2" type="ORF">BDY21DRAFT_340056</name>
</gene>
<keyword evidence="3" id="KW-1185">Reference proteome</keyword>
<evidence type="ECO:0000256" key="1">
    <source>
        <dbReference type="SAM" id="MobiDB-lite"/>
    </source>
</evidence>
<evidence type="ECO:0000313" key="2">
    <source>
        <dbReference type="EMBL" id="KAF2459181.1"/>
    </source>
</evidence>
<evidence type="ECO:0000313" key="3">
    <source>
        <dbReference type="Proteomes" id="UP000799766"/>
    </source>
</evidence>
<feature type="region of interest" description="Disordered" evidence="1">
    <location>
        <begin position="169"/>
        <end position="229"/>
    </location>
</feature>
<reference evidence="2" key="1">
    <citation type="journal article" date="2020" name="Stud. Mycol.">
        <title>101 Dothideomycetes genomes: a test case for predicting lifestyles and emergence of pathogens.</title>
        <authorList>
            <person name="Haridas S."/>
            <person name="Albert R."/>
            <person name="Binder M."/>
            <person name="Bloem J."/>
            <person name="Labutti K."/>
            <person name="Salamov A."/>
            <person name="Andreopoulos B."/>
            <person name="Baker S."/>
            <person name="Barry K."/>
            <person name="Bills G."/>
            <person name="Bluhm B."/>
            <person name="Cannon C."/>
            <person name="Castanera R."/>
            <person name="Culley D."/>
            <person name="Daum C."/>
            <person name="Ezra D."/>
            <person name="Gonzalez J."/>
            <person name="Henrissat B."/>
            <person name="Kuo A."/>
            <person name="Liang C."/>
            <person name="Lipzen A."/>
            <person name="Lutzoni F."/>
            <person name="Magnuson J."/>
            <person name="Mondo S."/>
            <person name="Nolan M."/>
            <person name="Ohm R."/>
            <person name="Pangilinan J."/>
            <person name="Park H.-J."/>
            <person name="Ramirez L."/>
            <person name="Alfaro M."/>
            <person name="Sun H."/>
            <person name="Tritt A."/>
            <person name="Yoshinaga Y."/>
            <person name="Zwiers L.-H."/>
            <person name="Turgeon B."/>
            <person name="Goodwin S."/>
            <person name="Spatafora J."/>
            <person name="Crous P."/>
            <person name="Grigoriev I."/>
        </authorList>
    </citation>
    <scope>NUCLEOTIDE SEQUENCE</scope>
    <source>
        <strain evidence="2">ATCC 16933</strain>
    </source>
</reference>
<accession>A0A6A6P5A9</accession>
<dbReference type="OrthoDB" id="3911455at2759"/>
<feature type="compositionally biased region" description="Low complexity" evidence="1">
    <location>
        <begin position="169"/>
        <end position="211"/>
    </location>
</feature>
<feature type="compositionally biased region" description="Pro residues" evidence="1">
    <location>
        <begin position="39"/>
        <end position="50"/>
    </location>
</feature>
<protein>
    <submittedName>
        <fullName evidence="2">Uncharacterized protein</fullName>
    </submittedName>
</protein>
<feature type="region of interest" description="Disordered" evidence="1">
    <location>
        <begin position="1"/>
        <end position="73"/>
    </location>
</feature>
<name>A0A6A6P5A9_9PEZI</name>
<sequence>MASPNTLPSTTHPSFPARFLFDDTAEAAPSPSPLHRGPSLPPNYTDPPPHSLEKPPAYDLPPPPTYTPLDPSPPAYILRPPYILAGSPSDTALVPRYHFDLVRSRAGAEHALRVRRLGARESKQVEAWLREERGRRRSAACGTHGGGALDEDDEDGGARGLFAMGNAARTGSVASSSATTTTTSSLLARVRTSSTSVTAASTSGSSSTGSVEDPRCRGCGSSGPAPQPFRLPDHLAYDAAETMYTIARVYTYSRAPRGTARSCPLEIRGQRTHTVSGILELSKDATGASNLLRRWRFDRVTRKVGGDALRKENERKMARWGYHDEDEWDRDVMFAASGKIGGGGGGGGGWRRKSWGLGLGKGDGEGNGKRDGEVEWKMKWKGKERVVAWETDEGCDRGGVKLGILGGEMETRLRDALVTCWLARRWFAGSLRWDDDF</sequence>